<keyword evidence="2" id="KW-0472">Membrane</keyword>
<evidence type="ECO:0000256" key="1">
    <source>
        <dbReference type="SAM" id="MobiDB-lite"/>
    </source>
</evidence>
<keyword evidence="2" id="KW-0812">Transmembrane</keyword>
<feature type="transmembrane region" description="Helical" evidence="2">
    <location>
        <begin position="74"/>
        <end position="95"/>
    </location>
</feature>
<dbReference type="PANTHER" id="PTHR40465">
    <property type="entry name" value="CHROMOSOME 1, WHOLE GENOME SHOTGUN SEQUENCE"/>
    <property type="match status" value="1"/>
</dbReference>
<dbReference type="AlphaFoldDB" id="A0A6A4HIF9"/>
<feature type="transmembrane region" description="Helical" evidence="2">
    <location>
        <begin position="138"/>
        <end position="163"/>
    </location>
</feature>
<organism evidence="3 4">
    <name type="scientific">Gymnopus androsaceus JB14</name>
    <dbReference type="NCBI Taxonomy" id="1447944"/>
    <lineage>
        <taxon>Eukaryota</taxon>
        <taxon>Fungi</taxon>
        <taxon>Dikarya</taxon>
        <taxon>Basidiomycota</taxon>
        <taxon>Agaricomycotina</taxon>
        <taxon>Agaricomycetes</taxon>
        <taxon>Agaricomycetidae</taxon>
        <taxon>Agaricales</taxon>
        <taxon>Marasmiineae</taxon>
        <taxon>Omphalotaceae</taxon>
        <taxon>Gymnopus</taxon>
    </lineage>
</organism>
<feature type="transmembrane region" description="Helical" evidence="2">
    <location>
        <begin position="212"/>
        <end position="234"/>
    </location>
</feature>
<feature type="compositionally biased region" description="Low complexity" evidence="1">
    <location>
        <begin position="304"/>
        <end position="321"/>
    </location>
</feature>
<gene>
    <name evidence="3" type="ORF">BT96DRAFT_995427</name>
</gene>
<feature type="transmembrane region" description="Helical" evidence="2">
    <location>
        <begin position="12"/>
        <end position="32"/>
    </location>
</feature>
<sequence>MSELTPPYLLAGSWVNMVFYGTEIVLSGFYLLNSRPSAFFRWSLVVALCIDSACTGITYSRSELGITSRSVRQLWTLPATILCTYHAAMVEQVFFTHRYWQITRNKVVTTLISVLLVSHVVFAWILAISLCVNPFPDIFNLSLTTTAATLCAGTDLFIACIMFHTMRSIRSTYEATQSLLRRISIQSVACGFSTSIFTIIMLSLLVTHNLNQFTLIFDVLGRLYTLTILINYIMLRKPLASMSSVTSASVSRTGRTRSIAFGPMNTLQTFTIPMELTTINEHNSVQNLEEPEEQSKVDRILAENSSSNPSSSRSRSQHQPSVKYFSNP</sequence>
<feature type="transmembrane region" description="Helical" evidence="2">
    <location>
        <begin position="39"/>
        <end position="59"/>
    </location>
</feature>
<evidence type="ECO:0000313" key="3">
    <source>
        <dbReference type="EMBL" id="KAE9397866.1"/>
    </source>
</evidence>
<dbReference type="EMBL" id="ML769491">
    <property type="protein sequence ID" value="KAE9397866.1"/>
    <property type="molecule type" value="Genomic_DNA"/>
</dbReference>
<proteinExistence type="predicted"/>
<name>A0A6A4HIF9_9AGAR</name>
<feature type="transmembrane region" description="Helical" evidence="2">
    <location>
        <begin position="107"/>
        <end position="126"/>
    </location>
</feature>
<feature type="transmembrane region" description="Helical" evidence="2">
    <location>
        <begin position="183"/>
        <end position="206"/>
    </location>
</feature>
<keyword evidence="4" id="KW-1185">Reference proteome</keyword>
<dbReference type="Proteomes" id="UP000799118">
    <property type="component" value="Unassembled WGS sequence"/>
</dbReference>
<feature type="region of interest" description="Disordered" evidence="1">
    <location>
        <begin position="288"/>
        <end position="328"/>
    </location>
</feature>
<evidence type="ECO:0000313" key="4">
    <source>
        <dbReference type="Proteomes" id="UP000799118"/>
    </source>
</evidence>
<reference evidence="3" key="1">
    <citation type="journal article" date="2019" name="Environ. Microbiol.">
        <title>Fungal ecological strategies reflected in gene transcription - a case study of two litter decomposers.</title>
        <authorList>
            <person name="Barbi F."/>
            <person name="Kohler A."/>
            <person name="Barry K."/>
            <person name="Baskaran P."/>
            <person name="Daum C."/>
            <person name="Fauchery L."/>
            <person name="Ihrmark K."/>
            <person name="Kuo A."/>
            <person name="LaButti K."/>
            <person name="Lipzen A."/>
            <person name="Morin E."/>
            <person name="Grigoriev I.V."/>
            <person name="Henrissat B."/>
            <person name="Lindahl B."/>
            <person name="Martin F."/>
        </authorList>
    </citation>
    <scope>NUCLEOTIDE SEQUENCE</scope>
    <source>
        <strain evidence="3">JB14</strain>
    </source>
</reference>
<dbReference type="PANTHER" id="PTHR40465:SF1">
    <property type="entry name" value="DUF6534 DOMAIN-CONTAINING PROTEIN"/>
    <property type="match status" value="1"/>
</dbReference>
<accession>A0A6A4HIF9</accession>
<evidence type="ECO:0008006" key="5">
    <source>
        <dbReference type="Google" id="ProtNLM"/>
    </source>
</evidence>
<dbReference type="OrthoDB" id="2989042at2759"/>
<keyword evidence="2" id="KW-1133">Transmembrane helix</keyword>
<evidence type="ECO:0000256" key="2">
    <source>
        <dbReference type="SAM" id="Phobius"/>
    </source>
</evidence>
<protein>
    <recommendedName>
        <fullName evidence="5">G-protein coupled receptors family 1 profile domain-containing protein</fullName>
    </recommendedName>
</protein>